<feature type="coiled-coil region" evidence="1">
    <location>
        <begin position="4"/>
        <end position="53"/>
    </location>
</feature>
<sequence length="95" mass="11358">MYTLGKLIEKIDEIQNVMEQINRAMRHTSSASVEVLRRHKEQLEEIIEYIMEQEISSSLDLEGMLMKHKKCLRECMESSYSNKRPYTERSRDYTP</sequence>
<evidence type="ECO:0000313" key="2">
    <source>
        <dbReference type="EMBL" id="AIG26425.1"/>
    </source>
</evidence>
<dbReference type="RefSeq" id="WP_003337284.1">
    <property type="nucleotide sequence ID" value="NZ_CP007806.1"/>
</dbReference>
<organism evidence="2 3">
    <name type="scientific">Brevibacillus laterosporus LMG 15441</name>
    <dbReference type="NCBI Taxonomy" id="1042163"/>
    <lineage>
        <taxon>Bacteria</taxon>
        <taxon>Bacillati</taxon>
        <taxon>Bacillota</taxon>
        <taxon>Bacilli</taxon>
        <taxon>Bacillales</taxon>
        <taxon>Paenibacillaceae</taxon>
        <taxon>Brevibacillus</taxon>
    </lineage>
</organism>
<dbReference type="AlphaFoldDB" id="A0A075RA49"/>
<keyword evidence="1" id="KW-0175">Coiled coil</keyword>
<reference evidence="2 3" key="1">
    <citation type="journal article" date="2011" name="J. Bacteriol.">
        <title>Genome sequence of Brevibacillus laterosporus LMG 15441, a pathogen of invertebrates.</title>
        <authorList>
            <person name="Djukic M."/>
            <person name="Poehlein A."/>
            <person name="Thurmer A."/>
            <person name="Daniel R."/>
        </authorList>
    </citation>
    <scope>NUCLEOTIDE SEQUENCE [LARGE SCALE GENOMIC DNA]</scope>
    <source>
        <strain evidence="2 3">LMG 15441</strain>
    </source>
</reference>
<dbReference type="EMBL" id="CP007806">
    <property type="protein sequence ID" value="AIG26425.1"/>
    <property type="molecule type" value="Genomic_DNA"/>
</dbReference>
<dbReference type="KEGG" id="blr:BRLA_c021040"/>
<gene>
    <name evidence="2" type="ORF">BRLA_c021040</name>
</gene>
<proteinExistence type="predicted"/>
<evidence type="ECO:0000256" key="1">
    <source>
        <dbReference type="SAM" id="Coils"/>
    </source>
</evidence>
<dbReference type="STRING" id="1042163.BRLA_c021040"/>
<dbReference type="Proteomes" id="UP000005850">
    <property type="component" value="Chromosome"/>
</dbReference>
<accession>A0A075RA49</accession>
<dbReference type="HOGENOM" id="CLU_2396869_0_0_9"/>
<keyword evidence="3" id="KW-1185">Reference proteome</keyword>
<dbReference type="eggNOG" id="ENOG502ZPPR">
    <property type="taxonomic scope" value="Bacteria"/>
</dbReference>
<name>A0A075RA49_BRELA</name>
<protein>
    <submittedName>
        <fullName evidence="2">Uncharacterized protein</fullName>
    </submittedName>
</protein>
<evidence type="ECO:0000313" key="3">
    <source>
        <dbReference type="Proteomes" id="UP000005850"/>
    </source>
</evidence>